<dbReference type="InterPro" id="IPR006311">
    <property type="entry name" value="TAT_signal"/>
</dbReference>
<dbReference type="Pfam" id="PF04392">
    <property type="entry name" value="ABC_sub_bind"/>
    <property type="match status" value="1"/>
</dbReference>
<dbReference type="PROSITE" id="PS51318">
    <property type="entry name" value="TAT"/>
    <property type="match status" value="1"/>
</dbReference>
<gene>
    <name evidence="2" type="ORF">I7X39_00455</name>
</gene>
<proteinExistence type="predicted"/>
<name>A0A931IYG7_9BURK</name>
<evidence type="ECO:0000313" key="3">
    <source>
        <dbReference type="Proteomes" id="UP000613266"/>
    </source>
</evidence>
<feature type="signal peptide" evidence="1">
    <location>
        <begin position="1"/>
        <end position="35"/>
    </location>
</feature>
<sequence>MPNSAPPPSSGLRRRDGLLRAALLLGTAGTGAAWAAEAPVAVAVVYPDIGEPFRSVFSKIVEGIDERLAVRSDKLLVPVQSDANAQTGLTAELQRRRPRVVVALGRAGLRVALALEAGVEIVGGGIISPAEGDQRATSLHSLTPDPQLLLQRLRALLPGVRRVTVVYSGRHSGWLMRPAQDAARALGLELRALEVDDLKQALRAYQDFFAQAGAQDALWLPQDPATVDEATVLPLVLQECWDRNVALFSSNLAHVRRGALFSLFPNNLELGRSLGQTATALLARSASAPRGLRALREVQAALNTRTASHLGLDLNPQLQRGFDLLLPER</sequence>
<reference evidence="2" key="1">
    <citation type="submission" date="2020-12" db="EMBL/GenBank/DDBJ databases">
        <title>The genome sequence of Inhella sp. 1Y17.</title>
        <authorList>
            <person name="Liu Y."/>
        </authorList>
    </citation>
    <scope>NUCLEOTIDE SEQUENCE</scope>
    <source>
        <strain evidence="2">1Y17</strain>
    </source>
</reference>
<dbReference type="PANTHER" id="PTHR35271:SF1">
    <property type="entry name" value="ABC TRANSPORTER, SUBSTRATE-BINDING LIPOPROTEIN"/>
    <property type="match status" value="1"/>
</dbReference>
<dbReference type="InterPro" id="IPR007487">
    <property type="entry name" value="ABC_transpt-TYRBP-like"/>
</dbReference>
<evidence type="ECO:0000256" key="1">
    <source>
        <dbReference type="SAM" id="SignalP"/>
    </source>
</evidence>
<accession>A0A931IYG7</accession>
<feature type="chain" id="PRO_5037427688" description="ABC transporter substrate-binding protein" evidence="1">
    <location>
        <begin position="36"/>
        <end position="329"/>
    </location>
</feature>
<dbReference type="PANTHER" id="PTHR35271">
    <property type="entry name" value="ABC TRANSPORTER, SUBSTRATE-BINDING LIPOPROTEIN-RELATED"/>
    <property type="match status" value="1"/>
</dbReference>
<keyword evidence="1" id="KW-0732">Signal</keyword>
<organism evidence="2 3">
    <name type="scientific">Inhella proteolytica</name>
    <dbReference type="NCBI Taxonomy" id="2795029"/>
    <lineage>
        <taxon>Bacteria</taxon>
        <taxon>Pseudomonadati</taxon>
        <taxon>Pseudomonadota</taxon>
        <taxon>Betaproteobacteria</taxon>
        <taxon>Burkholderiales</taxon>
        <taxon>Sphaerotilaceae</taxon>
        <taxon>Inhella</taxon>
    </lineage>
</organism>
<evidence type="ECO:0000313" key="2">
    <source>
        <dbReference type="EMBL" id="MBH9575363.1"/>
    </source>
</evidence>
<dbReference type="Gene3D" id="3.40.50.2300">
    <property type="match status" value="1"/>
</dbReference>
<keyword evidence="3" id="KW-1185">Reference proteome</keyword>
<dbReference type="AlphaFoldDB" id="A0A931IYG7"/>
<dbReference type="EMBL" id="JAEDAK010000001">
    <property type="protein sequence ID" value="MBH9575363.1"/>
    <property type="molecule type" value="Genomic_DNA"/>
</dbReference>
<dbReference type="RefSeq" id="WP_198108988.1">
    <property type="nucleotide sequence ID" value="NZ_JAEDAK010000001.1"/>
</dbReference>
<dbReference type="Proteomes" id="UP000613266">
    <property type="component" value="Unassembled WGS sequence"/>
</dbReference>
<evidence type="ECO:0008006" key="4">
    <source>
        <dbReference type="Google" id="ProtNLM"/>
    </source>
</evidence>
<protein>
    <recommendedName>
        <fullName evidence="4">ABC transporter substrate-binding protein</fullName>
    </recommendedName>
</protein>
<comment type="caution">
    <text evidence="2">The sequence shown here is derived from an EMBL/GenBank/DDBJ whole genome shotgun (WGS) entry which is preliminary data.</text>
</comment>